<protein>
    <submittedName>
        <fullName evidence="1">Uncharacterized protein</fullName>
    </submittedName>
</protein>
<organism evidence="1 2">
    <name type="scientific">Roseiterribacter gracilis</name>
    <dbReference type="NCBI Taxonomy" id="2812848"/>
    <lineage>
        <taxon>Bacteria</taxon>
        <taxon>Pseudomonadati</taxon>
        <taxon>Pseudomonadota</taxon>
        <taxon>Alphaproteobacteria</taxon>
        <taxon>Rhodospirillales</taxon>
        <taxon>Roseiterribacteraceae</taxon>
        <taxon>Roseiterribacter</taxon>
    </lineage>
</organism>
<evidence type="ECO:0000313" key="2">
    <source>
        <dbReference type="Proteomes" id="UP000681075"/>
    </source>
</evidence>
<dbReference type="EMBL" id="BOPV01000001">
    <property type="protein sequence ID" value="GIL40379.1"/>
    <property type="molecule type" value="Genomic_DNA"/>
</dbReference>
<proteinExistence type="predicted"/>
<dbReference type="AlphaFoldDB" id="A0A8S8XEN3"/>
<dbReference type="RefSeq" id="WP_420243477.1">
    <property type="nucleotide sequence ID" value="NZ_BOPV01000001.1"/>
</dbReference>
<name>A0A8S8XEN3_9PROT</name>
<dbReference type="Proteomes" id="UP000681075">
    <property type="component" value="Unassembled WGS sequence"/>
</dbReference>
<evidence type="ECO:0000313" key="1">
    <source>
        <dbReference type="EMBL" id="GIL40379.1"/>
    </source>
</evidence>
<keyword evidence="2" id="KW-1185">Reference proteome</keyword>
<sequence length="171" mass="17737">MASQRARILAAADGSLPIPFGASGTREALLIGFVAAGGNWVGSFARGTTDTGLDAALHDVGPITVVIASGTAYFVDREAQLLVHAALPGIDAVLTHADGSLTLSDGSFLHTIARDCGVTRSARIAWNGIRALCEIDGVIHGEAYSARDRGWSEFQLPRADNAGQAKRVPTA</sequence>
<gene>
    <name evidence="1" type="ORF">TMPK1_26160</name>
</gene>
<reference evidence="1" key="1">
    <citation type="submission" date="2021-02" db="EMBL/GenBank/DDBJ databases">
        <title>Genome sequence of Rhodospirillales sp. strain TMPK1 isolated from soil.</title>
        <authorList>
            <person name="Nakai R."/>
            <person name="Kusada H."/>
            <person name="Tamaki H."/>
        </authorList>
    </citation>
    <scope>NUCLEOTIDE SEQUENCE</scope>
    <source>
        <strain evidence="1">TMPK1</strain>
    </source>
</reference>
<accession>A0A8S8XEN3</accession>
<comment type="caution">
    <text evidence="1">The sequence shown here is derived from an EMBL/GenBank/DDBJ whole genome shotgun (WGS) entry which is preliminary data.</text>
</comment>